<dbReference type="InterPro" id="IPR058912">
    <property type="entry name" value="HTH_animal"/>
</dbReference>
<proteinExistence type="predicted"/>
<evidence type="ECO:0000313" key="2">
    <source>
        <dbReference type="Ensembl" id="ENSLLEP00000002586.1"/>
    </source>
</evidence>
<reference evidence="2" key="1">
    <citation type="submission" date="2025-08" db="UniProtKB">
        <authorList>
            <consortium name="Ensembl"/>
        </authorList>
    </citation>
    <scope>IDENTIFICATION</scope>
</reference>
<dbReference type="AlphaFoldDB" id="A0A8C5P7I8"/>
<organism evidence="2 3">
    <name type="scientific">Leptobrachium leishanense</name>
    <name type="common">Leishan spiny toad</name>
    <dbReference type="NCBI Taxonomy" id="445787"/>
    <lineage>
        <taxon>Eukaryota</taxon>
        <taxon>Metazoa</taxon>
        <taxon>Chordata</taxon>
        <taxon>Craniata</taxon>
        <taxon>Vertebrata</taxon>
        <taxon>Euteleostomi</taxon>
        <taxon>Amphibia</taxon>
        <taxon>Batrachia</taxon>
        <taxon>Anura</taxon>
        <taxon>Pelobatoidea</taxon>
        <taxon>Megophryidae</taxon>
        <taxon>Leptobrachium</taxon>
    </lineage>
</organism>
<sequence length="728" mass="84653">MEKTARRYDLAPTDMDCLNTLLELLEENSKETGDMGYPNLKPKSLFTPQISDYSNIEMFCKLVCQEIEKIDDSAINSSHNHNISKEEFQALKTLKEDDQITIKKADKGGNIVILSTEQYKNMVLKILTDEKTYGVLTQNPSNRFSSDLHNIPMDAREEGLITEKEYNFMKPVNPRIATFYALPKIHKKIQPPPGRPIVSGCNNLTQNASVYIDQILKNFVCELPSYIRDSTQMLQFLSNLTLTENVLLCSLDVESLYSCIPHNLGLEHVKYYLDRRGEKHKKHTTFVLQLLQFVLTHNFFLFDHKFYRQITGTAMGTSMAPSYANLHLGWWEQFVVHGPEFIEYHHRIIEWKRYIDDIFILWDGSRDSFIDFVNKLNQNDLNLKFTFEIQKHTINFLDVSINKSLDGQIMTTLYRKETATNNLLNWESFHPPPLKRGIPTGQYIRLRRTCSSLEDFKTKAKDLRAMFKQKGYPNRCLKRAYQNALLTNRDLTLQDKQKNTDTCIRMIGNFDTGWYEIRKICERYWPLLTQDLHLQKALTKHASITSRRCSNIGDQVVHSHFSTVNSPKTSWLNKPPIGTFKCGKCKGCKYIQKDSKEFTNFDNSERFMVKDFSNCNTSGIVYLLTCSCGVKYIGKTFRPLKLRILEHVRSVRYPRDTPISRHLRLKHQNNAEGLRFMVVEQVRIGPRGGNFDKKLRQREAYWIYKLGTKNPGGLNEGFTFTPFIDNTT</sequence>
<dbReference type="Ensembl" id="ENSLLET00000002701.1">
    <property type="protein sequence ID" value="ENSLLEP00000002586.1"/>
    <property type="gene ID" value="ENSLLEG00000001687.1"/>
</dbReference>
<dbReference type="PROSITE" id="PS50878">
    <property type="entry name" value="RT_POL"/>
    <property type="match status" value="1"/>
</dbReference>
<dbReference type="Pfam" id="PF26215">
    <property type="entry name" value="HTH_animal"/>
    <property type="match status" value="1"/>
</dbReference>
<name>A0A8C5P7I8_9ANUR</name>
<dbReference type="CDD" id="cd10442">
    <property type="entry name" value="GIY-YIG_PLEs"/>
    <property type="match status" value="1"/>
</dbReference>
<dbReference type="PANTHER" id="PTHR21301">
    <property type="entry name" value="REVERSE TRANSCRIPTASE"/>
    <property type="match status" value="1"/>
</dbReference>
<accession>A0A8C5P7I8</accession>
<dbReference type="Gene3D" id="3.40.1440.10">
    <property type="entry name" value="GIY-YIG endonuclease"/>
    <property type="match status" value="1"/>
</dbReference>
<dbReference type="PANTHER" id="PTHR21301:SF13">
    <property type="match status" value="1"/>
</dbReference>
<evidence type="ECO:0000313" key="3">
    <source>
        <dbReference type="Proteomes" id="UP000694569"/>
    </source>
</evidence>
<feature type="domain" description="Reverse transcriptase" evidence="1">
    <location>
        <begin position="163"/>
        <end position="431"/>
    </location>
</feature>
<dbReference type="OrthoDB" id="9906912at2759"/>
<evidence type="ECO:0000259" key="1">
    <source>
        <dbReference type="PROSITE" id="PS50878"/>
    </source>
</evidence>
<keyword evidence="3" id="KW-1185">Reference proteome</keyword>
<protein>
    <recommendedName>
        <fullName evidence="1">Reverse transcriptase domain-containing protein</fullName>
    </recommendedName>
</protein>
<dbReference type="Proteomes" id="UP000694569">
    <property type="component" value="Unplaced"/>
</dbReference>
<dbReference type="InterPro" id="IPR035901">
    <property type="entry name" value="GIY-YIG_endonuc_sf"/>
</dbReference>
<dbReference type="GeneTree" id="ENSGT00840000129931"/>
<dbReference type="InterPro" id="IPR000477">
    <property type="entry name" value="RT_dom"/>
</dbReference>
<reference evidence="2" key="2">
    <citation type="submission" date="2025-09" db="UniProtKB">
        <authorList>
            <consortium name="Ensembl"/>
        </authorList>
    </citation>
    <scope>IDENTIFICATION</scope>
</reference>